<comment type="caution">
    <text evidence="1">The sequence shown here is derived from an EMBL/GenBank/DDBJ whole genome shotgun (WGS) entry which is preliminary data.</text>
</comment>
<organism evidence="1 2">
    <name type="scientific">Falsibacillus albus</name>
    <dbReference type="NCBI Taxonomy" id="2478915"/>
    <lineage>
        <taxon>Bacteria</taxon>
        <taxon>Bacillati</taxon>
        <taxon>Bacillota</taxon>
        <taxon>Bacilli</taxon>
        <taxon>Bacillales</taxon>
        <taxon>Bacillaceae</taxon>
        <taxon>Falsibacillus</taxon>
    </lineage>
</organism>
<protein>
    <submittedName>
        <fullName evidence="1">DUF2922 domain-containing protein</fullName>
    </submittedName>
</protein>
<gene>
    <name evidence="1" type="ORF">D9X91_18095</name>
</gene>
<accession>A0A3L7JRD8</accession>
<proteinExistence type="predicted"/>
<keyword evidence="2" id="KW-1185">Reference proteome</keyword>
<dbReference type="EMBL" id="RCVZ01000015">
    <property type="protein sequence ID" value="RLQ93373.1"/>
    <property type="molecule type" value="Genomic_DNA"/>
</dbReference>
<dbReference type="OrthoDB" id="2454247at2"/>
<evidence type="ECO:0000313" key="2">
    <source>
        <dbReference type="Proteomes" id="UP000276770"/>
    </source>
</evidence>
<dbReference type="Pfam" id="PF11148">
    <property type="entry name" value="DUF2922"/>
    <property type="match status" value="1"/>
</dbReference>
<reference evidence="1 2" key="1">
    <citation type="submission" date="2018-10" db="EMBL/GenBank/DDBJ databases">
        <title>Falsibacillus sp. genome draft.</title>
        <authorList>
            <person name="Shi S."/>
        </authorList>
    </citation>
    <scope>NUCLEOTIDE SEQUENCE [LARGE SCALE GENOMIC DNA]</scope>
    <source>
        <strain evidence="1 2">GY 10110</strain>
    </source>
</reference>
<sequence length="73" mass="7968">MAKALELQFLTSDGKTAKLSIDDPIEPIDTVQVKQSMDQIIAADVFFTSTDASYSAVKGARVVERNVTDYTIV</sequence>
<name>A0A3L7JRD8_9BACI</name>
<dbReference type="RefSeq" id="WP_121682063.1">
    <property type="nucleotide sequence ID" value="NZ_RCVZ01000015.1"/>
</dbReference>
<dbReference type="InterPro" id="IPR021321">
    <property type="entry name" value="DUF2922"/>
</dbReference>
<dbReference type="AlphaFoldDB" id="A0A3L7JRD8"/>
<evidence type="ECO:0000313" key="1">
    <source>
        <dbReference type="EMBL" id="RLQ93373.1"/>
    </source>
</evidence>
<dbReference type="Proteomes" id="UP000276770">
    <property type="component" value="Unassembled WGS sequence"/>
</dbReference>